<dbReference type="SMART" id="SM00032">
    <property type="entry name" value="CCP"/>
    <property type="match status" value="3"/>
</dbReference>
<dbReference type="Gene3D" id="2.10.70.10">
    <property type="entry name" value="Complement Module, domain 1"/>
    <property type="match status" value="3"/>
</dbReference>
<keyword evidence="2" id="KW-0677">Repeat</keyword>
<dbReference type="PANTHER" id="PTHR19325:SF574">
    <property type="entry name" value="SUSHI, VON WILLEBRAND FACTOR TYPE A, EGF AND PENTRAXIN DOMAIN-CONTAINING PROTEIN 1"/>
    <property type="match status" value="1"/>
</dbReference>
<evidence type="ECO:0000259" key="6">
    <source>
        <dbReference type="PROSITE" id="PS50923"/>
    </source>
</evidence>
<comment type="caution">
    <text evidence="5">Lacks conserved residue(s) required for the propagation of feature annotation.</text>
</comment>
<reference evidence="7" key="1">
    <citation type="submission" date="2020-11" db="EMBL/GenBank/DDBJ databases">
        <authorList>
            <person name="Tran Van P."/>
        </authorList>
    </citation>
    <scope>NUCLEOTIDE SEQUENCE</scope>
</reference>
<evidence type="ECO:0000256" key="5">
    <source>
        <dbReference type="PROSITE-ProRule" id="PRU00302"/>
    </source>
</evidence>
<dbReference type="PANTHER" id="PTHR19325">
    <property type="entry name" value="COMPLEMENT COMPONENT-RELATED SUSHI DOMAIN-CONTAINING"/>
    <property type="match status" value="1"/>
</dbReference>
<accession>A0A7R9CYD7</accession>
<evidence type="ECO:0000256" key="3">
    <source>
        <dbReference type="ARBA" id="ARBA00023157"/>
    </source>
</evidence>
<dbReference type="CDD" id="cd00033">
    <property type="entry name" value="CCP"/>
    <property type="match status" value="3"/>
</dbReference>
<keyword evidence="4" id="KW-0325">Glycoprotein</keyword>
<dbReference type="InterPro" id="IPR000436">
    <property type="entry name" value="Sushi_SCR_CCP_dom"/>
</dbReference>
<organism evidence="7">
    <name type="scientific">Timema cristinae</name>
    <name type="common">Walking stick</name>
    <dbReference type="NCBI Taxonomy" id="61476"/>
    <lineage>
        <taxon>Eukaryota</taxon>
        <taxon>Metazoa</taxon>
        <taxon>Ecdysozoa</taxon>
        <taxon>Arthropoda</taxon>
        <taxon>Hexapoda</taxon>
        <taxon>Insecta</taxon>
        <taxon>Pterygota</taxon>
        <taxon>Neoptera</taxon>
        <taxon>Polyneoptera</taxon>
        <taxon>Phasmatodea</taxon>
        <taxon>Timematodea</taxon>
        <taxon>Timematoidea</taxon>
        <taxon>Timematidae</taxon>
        <taxon>Timema</taxon>
    </lineage>
</organism>
<dbReference type="EMBL" id="OC319212">
    <property type="protein sequence ID" value="CAD7404613.1"/>
    <property type="molecule type" value="Genomic_DNA"/>
</dbReference>
<feature type="domain" description="Sushi" evidence="6">
    <location>
        <begin position="126"/>
        <end position="191"/>
    </location>
</feature>
<evidence type="ECO:0000256" key="1">
    <source>
        <dbReference type="ARBA" id="ARBA00022659"/>
    </source>
</evidence>
<dbReference type="SUPFAM" id="SSF57535">
    <property type="entry name" value="Complement control module/SCR domain"/>
    <property type="match status" value="3"/>
</dbReference>
<evidence type="ECO:0000313" key="7">
    <source>
        <dbReference type="EMBL" id="CAD7404613.1"/>
    </source>
</evidence>
<feature type="domain" description="Sushi" evidence="6">
    <location>
        <begin position="192"/>
        <end position="267"/>
    </location>
</feature>
<evidence type="ECO:0000256" key="4">
    <source>
        <dbReference type="ARBA" id="ARBA00023180"/>
    </source>
</evidence>
<evidence type="ECO:0000256" key="2">
    <source>
        <dbReference type="ARBA" id="ARBA00022737"/>
    </source>
</evidence>
<dbReference type="AlphaFoldDB" id="A0A7R9CYD7"/>
<protein>
    <recommendedName>
        <fullName evidence="6">Sushi domain-containing protein</fullName>
    </recommendedName>
</protein>
<keyword evidence="3 5" id="KW-1015">Disulfide bond</keyword>
<dbReference type="InterPro" id="IPR050350">
    <property type="entry name" value="Compl-Cell_Adhes-Reg"/>
</dbReference>
<feature type="disulfide bond" evidence="5">
    <location>
        <begin position="39"/>
        <end position="66"/>
    </location>
</feature>
<sequence>MPLQATVTFGVDCPEFGGIENGKITKIVSSNIQALHIECEQGFDLIGRPKVLCNDGQWEQIPRPQCAKPKEALSARSSTRHVRQASIAHATRTPDMLAGGGTAGSDQDVQYKEVVVSTTPSHQNYISCPPPPFVRNAEVRIEGRKDDQERYRKGSQALYSCGEGFILTPPSSKSHVCKDGIWTGTQGTCVAYGCQLPPDIENGYYVLENMPNIQPDNSASGIKAVVNQRAHYNCNLGYVLTGTTGSATLQCIESGDWSPRIPPTCSKILPDTRRLSANCGGLLPSHKDGSGQDNY</sequence>
<gene>
    <name evidence="7" type="ORF">TCEB3V08_LOCUS7580</name>
</gene>
<dbReference type="Pfam" id="PF00084">
    <property type="entry name" value="Sushi"/>
    <property type="match status" value="3"/>
</dbReference>
<proteinExistence type="predicted"/>
<dbReference type="PROSITE" id="PS50923">
    <property type="entry name" value="SUSHI"/>
    <property type="match status" value="3"/>
</dbReference>
<name>A0A7R9CYD7_TIMCR</name>
<keyword evidence="1 5" id="KW-0768">Sushi</keyword>
<feature type="domain" description="Sushi" evidence="6">
    <location>
        <begin position="11"/>
        <end position="68"/>
    </location>
</feature>
<dbReference type="InterPro" id="IPR035976">
    <property type="entry name" value="Sushi/SCR/CCP_sf"/>
</dbReference>